<dbReference type="InterPro" id="IPR018146">
    <property type="entry name" value="Glyoxalase_1_CS"/>
</dbReference>
<dbReference type="CDD" id="cd16359">
    <property type="entry name" value="VOC_BsCatE_like_C"/>
    <property type="match status" value="1"/>
</dbReference>
<dbReference type="InterPro" id="IPR029068">
    <property type="entry name" value="Glyas_Bleomycin-R_OHBP_Dase"/>
</dbReference>
<comment type="caution">
    <text evidence="3">The sequence shown here is derived from an EMBL/GenBank/DDBJ whole genome shotgun (WGS) entry which is preliminary data.</text>
</comment>
<dbReference type="RefSeq" id="WP_209557805.1">
    <property type="nucleotide sequence ID" value="NZ_JAEDXU010000006.1"/>
</dbReference>
<dbReference type="PROSITE" id="PS51819">
    <property type="entry name" value="VOC"/>
    <property type="match status" value="2"/>
</dbReference>
<dbReference type="Gene3D" id="3.10.180.10">
    <property type="entry name" value="2,3-Dihydroxybiphenyl 1,2-Dioxygenase, domain 1"/>
    <property type="match status" value="2"/>
</dbReference>
<evidence type="ECO:0000313" key="3">
    <source>
        <dbReference type="EMBL" id="MBP1047013.1"/>
    </source>
</evidence>
<name>A0ABS4CK75_9ENTE</name>
<keyword evidence="1" id="KW-0479">Metal-binding</keyword>
<dbReference type="Proteomes" id="UP000673375">
    <property type="component" value="Unassembled WGS sequence"/>
</dbReference>
<protein>
    <submittedName>
        <fullName evidence="3">VOC family protein</fullName>
    </submittedName>
</protein>
<gene>
    <name evidence="3" type="ORF">I6N96_12100</name>
</gene>
<reference evidence="3 4" key="1">
    <citation type="submission" date="2020-12" db="EMBL/GenBank/DDBJ databases">
        <title>Vagococcus allomyrinae sp. nov. and Enterococcus lavae sp. nov., isolated from the larvae of Allomyrina dichotoma.</title>
        <authorList>
            <person name="Lee S.D."/>
        </authorList>
    </citation>
    <scope>NUCLEOTIDE SEQUENCE [LARGE SCALE GENOMIC DNA]</scope>
    <source>
        <strain evidence="3 4">BWM-S5</strain>
    </source>
</reference>
<dbReference type="InterPro" id="IPR037523">
    <property type="entry name" value="VOC_core"/>
</dbReference>
<accession>A0ABS4CK75</accession>
<feature type="domain" description="VOC" evidence="2">
    <location>
        <begin position="172"/>
        <end position="289"/>
    </location>
</feature>
<dbReference type="PANTHER" id="PTHR43279:SF1">
    <property type="entry name" value="CATECHOL-2,3-DIOXYGENASE"/>
    <property type="match status" value="1"/>
</dbReference>
<feature type="domain" description="VOC" evidence="2">
    <location>
        <begin position="13"/>
        <end position="130"/>
    </location>
</feature>
<proteinExistence type="predicted"/>
<evidence type="ECO:0000256" key="1">
    <source>
        <dbReference type="ARBA" id="ARBA00022723"/>
    </source>
</evidence>
<keyword evidence="4" id="KW-1185">Reference proteome</keyword>
<organism evidence="3 4">
    <name type="scientific">Enterococcus larvae</name>
    <dbReference type="NCBI Taxonomy" id="2794352"/>
    <lineage>
        <taxon>Bacteria</taxon>
        <taxon>Bacillati</taxon>
        <taxon>Bacillota</taxon>
        <taxon>Bacilli</taxon>
        <taxon>Lactobacillales</taxon>
        <taxon>Enterococcaceae</taxon>
        <taxon>Enterococcus</taxon>
    </lineage>
</organism>
<evidence type="ECO:0000313" key="4">
    <source>
        <dbReference type="Proteomes" id="UP000673375"/>
    </source>
</evidence>
<dbReference type="PANTHER" id="PTHR43279">
    <property type="entry name" value="CATECHOL-2,3-DIOXYGENASE"/>
    <property type="match status" value="1"/>
</dbReference>
<dbReference type="CDD" id="cd07255">
    <property type="entry name" value="VOC_BsCatE_like_N"/>
    <property type="match status" value="1"/>
</dbReference>
<dbReference type="EMBL" id="JAEDXU010000006">
    <property type="protein sequence ID" value="MBP1047013.1"/>
    <property type="molecule type" value="Genomic_DNA"/>
</dbReference>
<dbReference type="InterPro" id="IPR004360">
    <property type="entry name" value="Glyas_Fos-R_dOase_dom"/>
</dbReference>
<dbReference type="SUPFAM" id="SSF54593">
    <property type="entry name" value="Glyoxalase/Bleomycin resistance protein/Dihydroxybiphenyl dioxygenase"/>
    <property type="match status" value="2"/>
</dbReference>
<sequence length="289" mass="31712">MKTKVFSINPSAHTGAVGLKTANLDKQIEFYTEVIGLEVLASDDGQAVLGIKETETELLILRKITAPSIRQRKAGLYHTAFLLPTRKDLGNTLFALLSKKAPIIGASDHGYSEAVYLEDPEGNGIEIYRDKPQSEWDIQSDGRIAGITIEMDAEGVLASRDEATDKFPVGTTVGHVHLSVADLTKTEDFYREVLGMGLKDRFGSQARFFAAGNYHHHIGTNVWGGKDLSAPTEKDLGLDFFTILVPDTESLTALKENLERQGVNDMKVKDKSIVLLDPNGLTVKIEIEK</sequence>
<evidence type="ECO:0000259" key="2">
    <source>
        <dbReference type="PROSITE" id="PS51819"/>
    </source>
</evidence>
<dbReference type="Pfam" id="PF00903">
    <property type="entry name" value="Glyoxalase"/>
    <property type="match status" value="2"/>
</dbReference>
<dbReference type="PROSITE" id="PS00934">
    <property type="entry name" value="GLYOXALASE_I_1"/>
    <property type="match status" value="1"/>
</dbReference>